<evidence type="ECO:0000313" key="2">
    <source>
        <dbReference type="EMBL" id="UQS85855.1"/>
    </source>
</evidence>
<proteinExistence type="predicted"/>
<geneLocation type="plasmid" evidence="2 3">
    <name>p2unnamed</name>
</geneLocation>
<dbReference type="EMBL" id="CP093364">
    <property type="protein sequence ID" value="UQS85855.1"/>
    <property type="molecule type" value="Genomic_DNA"/>
</dbReference>
<keyword evidence="3" id="KW-1185">Reference proteome</keyword>
<feature type="compositionally biased region" description="Basic and acidic residues" evidence="1">
    <location>
        <begin position="452"/>
        <end position="464"/>
    </location>
</feature>
<name>A0ABY4PJP1_9LACO</name>
<evidence type="ECO:0000256" key="1">
    <source>
        <dbReference type="SAM" id="MobiDB-lite"/>
    </source>
</evidence>
<dbReference type="RefSeq" id="WP_249511818.1">
    <property type="nucleotide sequence ID" value="NZ_CP093364.1"/>
</dbReference>
<sequence>MEKIGLDVMEKMLSNTKPTLIHNRDQYKESERYYLNRNDIVNNDDNSVLQAIIDFNGADGLLPATKKDLLRHADNRKSSNFHQILIDQEAGYIATKDPEIDVGNDNNNKAIKKVLGDDFSLILNKLIVDASNAGYGWVHFWEDNNNSFHFAVVPPDEIFPIYADSLETEVKAVERVYKQLNTSTGNYDTIIEFWNDKQCTAFRKNSDGLDYFDMFPVVDNATGDTIGSESVIQHGWGIVPFIKFSKNIKEKPELQKYKGSIDIFDKVYNGFANDLDDIQQTILILKGYGGESISGLWETIKKDKAIPIDPSPTGGSDTGVDTLNIEIPTEARNIMLNISRQKIFDEGQGIDPQKFMENGALSGKAIKGLYANLELKATTTEKYFRPALSQLIRMIMKHLGIADYQNIDISQTWNRTAVQNDLEIAQGLSYVEKFTSSRNLARANPYVDDADKELQYQADDKVDGDGYSNPKNMKQIKDGLEDES</sequence>
<reference evidence="2 3" key="1">
    <citation type="journal article" date="2022" name="Int. J. Syst. Evol. Microbiol.">
        <title>Apilactobacillus apisilvae sp. nov., Nicolia spurrieriana gen. nov. sp. nov., Bombilactobacillus folatiphilus sp. nov. and Bombilactobacillus thymidiniphilus sp. nov., four new lactic acid bacterial isolates from stingless bees Tetragonula carbonaria and Austroplebeia australis.</title>
        <authorList>
            <person name="Oliphant S.A."/>
            <person name="Watson-Haigh N.S."/>
            <person name="Sumby K.M."/>
            <person name="Gardner J."/>
            <person name="Groom S."/>
            <person name="Jiranek V."/>
        </authorList>
    </citation>
    <scope>NUCLEOTIDE SEQUENCE [LARGE SCALE GENOMIC DNA]</scope>
    <source>
        <strain evidence="2 3">SG5_A10</strain>
    </source>
</reference>
<feature type="region of interest" description="Disordered" evidence="1">
    <location>
        <begin position="451"/>
        <end position="484"/>
    </location>
</feature>
<feature type="compositionally biased region" description="Basic and acidic residues" evidence="1">
    <location>
        <begin position="475"/>
        <end position="484"/>
    </location>
</feature>
<organism evidence="2 3">
    <name type="scientific">Apilactobacillus apisilvae</name>
    <dbReference type="NCBI Taxonomy" id="2923364"/>
    <lineage>
        <taxon>Bacteria</taxon>
        <taxon>Bacillati</taxon>
        <taxon>Bacillota</taxon>
        <taxon>Bacilli</taxon>
        <taxon>Lactobacillales</taxon>
        <taxon>Lactobacillaceae</taxon>
        <taxon>Apilactobacillus</taxon>
    </lineage>
</organism>
<evidence type="ECO:0000313" key="3">
    <source>
        <dbReference type="Proteomes" id="UP000831859"/>
    </source>
</evidence>
<dbReference type="Proteomes" id="UP000831859">
    <property type="component" value="Plasmid p2unnamed"/>
</dbReference>
<keyword evidence="2" id="KW-0614">Plasmid</keyword>
<protein>
    <submittedName>
        <fullName evidence="2">Phage portal protein</fullName>
    </submittedName>
</protein>
<dbReference type="InterPro" id="IPR021145">
    <property type="entry name" value="Portal_protein_SPP1_Gp6-like"/>
</dbReference>
<dbReference type="Pfam" id="PF05133">
    <property type="entry name" value="SPP1_portal"/>
    <property type="match status" value="1"/>
</dbReference>
<gene>
    <name evidence="2" type="ORF">MOO46_07645</name>
</gene>
<accession>A0ABY4PJP1</accession>